<keyword evidence="2 4" id="KW-0863">Zinc-finger</keyword>
<evidence type="ECO:0000259" key="5">
    <source>
        <dbReference type="PROSITE" id="PS50178"/>
    </source>
</evidence>
<sequence length="125" mass="14428">MPTKWRLWRSKSESGGATHCWSCTKQFNFLTCHGTWCRTCHHFVCRECSTVMGSPKVKQRVCLCCSTSFLNRDEMAPLKALRSCDEQRESSFGTLILSPKQCIDVSRQRQRCRSEETIKMPSLTI</sequence>
<dbReference type="Proteomes" id="UP000481153">
    <property type="component" value="Unassembled WGS sequence"/>
</dbReference>
<dbReference type="SUPFAM" id="SSF57903">
    <property type="entry name" value="FYVE/PHD zinc finger"/>
    <property type="match status" value="1"/>
</dbReference>
<evidence type="ECO:0000313" key="6">
    <source>
        <dbReference type="EMBL" id="KAF0725307.1"/>
    </source>
</evidence>
<gene>
    <name evidence="6" type="ORF">Ae201684_016204</name>
</gene>
<reference evidence="6 7" key="1">
    <citation type="submission" date="2019-07" db="EMBL/GenBank/DDBJ databases">
        <title>Genomics analysis of Aphanomyces spp. identifies a new class of oomycete effector associated with host adaptation.</title>
        <authorList>
            <person name="Gaulin E."/>
        </authorList>
    </citation>
    <scope>NUCLEOTIDE SEQUENCE [LARGE SCALE GENOMIC DNA]</scope>
    <source>
        <strain evidence="6 7">ATCC 201684</strain>
    </source>
</reference>
<proteinExistence type="predicted"/>
<comment type="caution">
    <text evidence="6">The sequence shown here is derived from an EMBL/GenBank/DDBJ whole genome shotgun (WGS) entry which is preliminary data.</text>
</comment>
<dbReference type="InterPro" id="IPR013083">
    <property type="entry name" value="Znf_RING/FYVE/PHD"/>
</dbReference>
<keyword evidence="7" id="KW-1185">Reference proteome</keyword>
<evidence type="ECO:0000256" key="1">
    <source>
        <dbReference type="ARBA" id="ARBA00022723"/>
    </source>
</evidence>
<feature type="domain" description="FYVE-type" evidence="5">
    <location>
        <begin position="14"/>
        <end position="70"/>
    </location>
</feature>
<evidence type="ECO:0000256" key="4">
    <source>
        <dbReference type="PROSITE-ProRule" id="PRU00091"/>
    </source>
</evidence>
<dbReference type="GO" id="GO:0008270">
    <property type="term" value="F:zinc ion binding"/>
    <property type="evidence" value="ECO:0007669"/>
    <property type="project" value="UniProtKB-KW"/>
</dbReference>
<evidence type="ECO:0000256" key="2">
    <source>
        <dbReference type="ARBA" id="ARBA00022771"/>
    </source>
</evidence>
<dbReference type="InterPro" id="IPR017455">
    <property type="entry name" value="Znf_FYVE-rel"/>
</dbReference>
<evidence type="ECO:0000256" key="3">
    <source>
        <dbReference type="ARBA" id="ARBA00022833"/>
    </source>
</evidence>
<keyword evidence="1" id="KW-0479">Metal-binding</keyword>
<evidence type="ECO:0000313" key="7">
    <source>
        <dbReference type="Proteomes" id="UP000481153"/>
    </source>
</evidence>
<organism evidence="6 7">
    <name type="scientific">Aphanomyces euteiches</name>
    <dbReference type="NCBI Taxonomy" id="100861"/>
    <lineage>
        <taxon>Eukaryota</taxon>
        <taxon>Sar</taxon>
        <taxon>Stramenopiles</taxon>
        <taxon>Oomycota</taxon>
        <taxon>Saprolegniomycetes</taxon>
        <taxon>Saprolegniales</taxon>
        <taxon>Verrucalvaceae</taxon>
        <taxon>Aphanomyces</taxon>
    </lineage>
</organism>
<dbReference type="PROSITE" id="PS50178">
    <property type="entry name" value="ZF_FYVE"/>
    <property type="match status" value="1"/>
</dbReference>
<dbReference type="AlphaFoldDB" id="A0A6G0WE80"/>
<accession>A0A6G0WE80</accession>
<protein>
    <recommendedName>
        <fullName evidence="5">FYVE-type domain-containing protein</fullName>
    </recommendedName>
</protein>
<dbReference type="EMBL" id="VJMJ01000244">
    <property type="protein sequence ID" value="KAF0725307.1"/>
    <property type="molecule type" value="Genomic_DNA"/>
</dbReference>
<name>A0A6G0WE80_9STRA</name>
<keyword evidence="3" id="KW-0862">Zinc</keyword>
<dbReference type="Gene3D" id="3.30.40.10">
    <property type="entry name" value="Zinc/RING finger domain, C3HC4 (zinc finger)"/>
    <property type="match status" value="1"/>
</dbReference>
<dbReference type="InterPro" id="IPR011011">
    <property type="entry name" value="Znf_FYVE_PHD"/>
</dbReference>